<proteinExistence type="predicted"/>
<dbReference type="GeneID" id="28898208"/>
<feature type="transmembrane region" description="Helical" evidence="1">
    <location>
        <begin position="60"/>
        <end position="80"/>
    </location>
</feature>
<dbReference type="RefSeq" id="XP_018186123.1">
    <property type="nucleotide sequence ID" value="XM_018333071.1"/>
</dbReference>
<dbReference type="InParanoid" id="A0A165AJ63"/>
<dbReference type="EMBL" id="KV407462">
    <property type="protein sequence ID" value="KZF20568.1"/>
    <property type="molecule type" value="Genomic_DNA"/>
</dbReference>
<keyword evidence="1" id="KW-0472">Membrane</keyword>
<evidence type="ECO:0000256" key="1">
    <source>
        <dbReference type="SAM" id="Phobius"/>
    </source>
</evidence>
<name>A0A165AJ63_XYLHT</name>
<gene>
    <name evidence="2" type="ORF">L228DRAFT_249324</name>
</gene>
<dbReference type="AlphaFoldDB" id="A0A165AJ63"/>
<keyword evidence="3" id="KW-1185">Reference proteome</keyword>
<protein>
    <submittedName>
        <fullName evidence="2">Uncharacterized protein</fullName>
    </submittedName>
</protein>
<keyword evidence="1" id="KW-0812">Transmembrane</keyword>
<sequence length="84" mass="9712">MDKADKATHEEKLAQRRAARALKAVLEKYRAETKLPVEPKQREVRMYDLKRRKVEALEELVELGRMTVCILCLCVLYVVLSPVA</sequence>
<evidence type="ECO:0000313" key="2">
    <source>
        <dbReference type="EMBL" id="KZF20568.1"/>
    </source>
</evidence>
<evidence type="ECO:0000313" key="3">
    <source>
        <dbReference type="Proteomes" id="UP000076632"/>
    </source>
</evidence>
<dbReference type="Proteomes" id="UP000076632">
    <property type="component" value="Unassembled WGS sequence"/>
</dbReference>
<organism evidence="2 3">
    <name type="scientific">Xylona heveae (strain CBS 132557 / TC161)</name>
    <dbReference type="NCBI Taxonomy" id="1328760"/>
    <lineage>
        <taxon>Eukaryota</taxon>
        <taxon>Fungi</taxon>
        <taxon>Dikarya</taxon>
        <taxon>Ascomycota</taxon>
        <taxon>Pezizomycotina</taxon>
        <taxon>Xylonomycetes</taxon>
        <taxon>Xylonales</taxon>
        <taxon>Xylonaceae</taxon>
        <taxon>Xylona</taxon>
    </lineage>
</organism>
<keyword evidence="1" id="KW-1133">Transmembrane helix</keyword>
<accession>A0A165AJ63</accession>
<reference evidence="2 3" key="1">
    <citation type="journal article" date="2016" name="Fungal Biol.">
        <title>The genome of Xylona heveae provides a window into fungal endophytism.</title>
        <authorList>
            <person name="Gazis R."/>
            <person name="Kuo A."/>
            <person name="Riley R."/>
            <person name="LaButti K."/>
            <person name="Lipzen A."/>
            <person name="Lin J."/>
            <person name="Amirebrahimi M."/>
            <person name="Hesse C.N."/>
            <person name="Spatafora J.W."/>
            <person name="Henrissat B."/>
            <person name="Hainaut M."/>
            <person name="Grigoriev I.V."/>
            <person name="Hibbett D.S."/>
        </authorList>
    </citation>
    <scope>NUCLEOTIDE SEQUENCE [LARGE SCALE GENOMIC DNA]</scope>
    <source>
        <strain evidence="2 3">TC161</strain>
    </source>
</reference>